<dbReference type="SMART" id="SM01196">
    <property type="entry name" value="FERM_C"/>
    <property type="match status" value="1"/>
</dbReference>
<evidence type="ECO:0000256" key="2">
    <source>
        <dbReference type="ARBA" id="ARBA00004496"/>
    </source>
</evidence>
<dbReference type="Ensembl" id="ENSMUNT00000002192.2">
    <property type="protein sequence ID" value="ENSMUNP00000001866.2"/>
    <property type="gene ID" value="ENSMUNG00000001621.2"/>
</dbReference>
<dbReference type="PROSITE" id="PS50057">
    <property type="entry name" value="FERM_3"/>
    <property type="match status" value="1"/>
</dbReference>
<dbReference type="PANTHER" id="PTHR13429:SF7">
    <property type="entry name" value="FERM DOMAIN-CONTAINING PROTEIN 1"/>
    <property type="match status" value="1"/>
</dbReference>
<dbReference type="Pfam" id="PF09379">
    <property type="entry name" value="FERM_N"/>
    <property type="match status" value="1"/>
</dbReference>
<dbReference type="GO" id="GO:0005737">
    <property type="term" value="C:cytoplasm"/>
    <property type="evidence" value="ECO:0007669"/>
    <property type="project" value="UniProtKB-SubCell"/>
</dbReference>
<dbReference type="InterPro" id="IPR011993">
    <property type="entry name" value="PH-like_dom_sf"/>
</dbReference>
<keyword evidence="4" id="KW-0963">Cytoplasm</keyword>
<proteinExistence type="predicted"/>
<organism evidence="9 10">
    <name type="scientific">Melopsittacus undulatus</name>
    <name type="common">Budgerigar</name>
    <name type="synonym">Psittacus undulatus</name>
    <dbReference type="NCBI Taxonomy" id="13146"/>
    <lineage>
        <taxon>Eukaryota</taxon>
        <taxon>Metazoa</taxon>
        <taxon>Chordata</taxon>
        <taxon>Craniata</taxon>
        <taxon>Vertebrata</taxon>
        <taxon>Euteleostomi</taxon>
        <taxon>Archelosauria</taxon>
        <taxon>Archosauria</taxon>
        <taxon>Dinosauria</taxon>
        <taxon>Saurischia</taxon>
        <taxon>Theropoda</taxon>
        <taxon>Coelurosauria</taxon>
        <taxon>Aves</taxon>
        <taxon>Neognathae</taxon>
        <taxon>Neoaves</taxon>
        <taxon>Telluraves</taxon>
        <taxon>Australaves</taxon>
        <taxon>Psittaciformes</taxon>
        <taxon>Psittaculidae</taxon>
        <taxon>Melopsittacus</taxon>
    </lineage>
</organism>
<dbReference type="CDD" id="cd13185">
    <property type="entry name" value="FERM_C_FRMD1_FRMD6"/>
    <property type="match status" value="1"/>
</dbReference>
<dbReference type="InterPro" id="IPR035963">
    <property type="entry name" value="FERM_2"/>
</dbReference>
<dbReference type="InterPro" id="IPR019749">
    <property type="entry name" value="Band_41_domain"/>
</dbReference>
<keyword evidence="10" id="KW-1185">Reference proteome</keyword>
<feature type="region of interest" description="Disordered" evidence="7">
    <location>
        <begin position="417"/>
        <end position="446"/>
    </location>
</feature>
<evidence type="ECO:0000256" key="4">
    <source>
        <dbReference type="ARBA" id="ARBA00022490"/>
    </source>
</evidence>
<feature type="compositionally biased region" description="Low complexity" evidence="7">
    <location>
        <begin position="418"/>
        <end position="432"/>
    </location>
</feature>
<reference evidence="9" key="3">
    <citation type="submission" date="2025-09" db="UniProtKB">
        <authorList>
            <consortium name="Ensembl"/>
        </authorList>
    </citation>
    <scope>IDENTIFICATION</scope>
</reference>
<evidence type="ECO:0000313" key="10">
    <source>
        <dbReference type="Proteomes" id="UP000694405"/>
    </source>
</evidence>
<sequence>MSRVLLAGRMQPESRSVCVFLPTREQLSLVVGVKATGQELFQQVCDLVKIKEPHFFGLSIVKNNEYVFIDLEQKLSKYFSKEWKKETTKGTEKFSPPFVAFFRVQYYVENGRVISDKVARQLYYCHLKEQVLMSRCNHKEEIYFLLAAYSLQADLGNFREKVHTGKYFEPQAYFPQWIIAKRGSNYILKHAPEMHREQQGLSAKDAVLKFIKESCLLEDVPVHFYRLQKDKKEDRPSVILGLTLRGMHIYQEVNHVRQLLYDFPWSHIGKLAFLGKKFEIQPDGLPSARKLVYYTGCPFRSRHLLQLLSNSHRLFLNIQPVLKQIQKLEEAEEKKRYRESYISDTLDMDLDPCDKNSRGSGSSGGSRRDNRLSRQSTGSHGSSHTSGIEADSRHRVSVEMSVDEPFSIDRVHRKEKSCSSTISYGSSGIDSGSKGRAEDDSQDDAINRESLSVVQVTLIKTRGQSVESLHQVRSLKNRSCTDQHSQSLDDIRLYKHQHPPLSATLSSDTSHSYTFGCSLEDKLSIYGCVYSTADCKTKSALYGKRSMNCLSLDLLGEDQLPEEFVV</sequence>
<dbReference type="Gene3D" id="3.10.20.90">
    <property type="entry name" value="Phosphatidylinositol 3-kinase Catalytic Subunit, Chain A, domain 1"/>
    <property type="match status" value="1"/>
</dbReference>
<dbReference type="InterPro" id="IPR041781">
    <property type="entry name" value="FRMD6-FERM_C"/>
</dbReference>
<protein>
    <recommendedName>
        <fullName evidence="6">FERM domain-containing protein 6</fullName>
    </recommendedName>
</protein>
<dbReference type="InterPro" id="IPR000299">
    <property type="entry name" value="FERM_domain"/>
</dbReference>
<dbReference type="CDD" id="cd17197">
    <property type="entry name" value="FERM_F1_FRMD1"/>
    <property type="match status" value="1"/>
</dbReference>
<dbReference type="SUPFAM" id="SSF54236">
    <property type="entry name" value="Ubiquitin-like"/>
    <property type="match status" value="1"/>
</dbReference>
<dbReference type="PANTHER" id="PTHR13429">
    <property type="entry name" value="FERM DOMAIN (PROTEIN4.1-EZRIN-RADIXIN-MOESIN) FAMILY"/>
    <property type="match status" value="1"/>
</dbReference>
<keyword evidence="3" id="KW-1003">Cell membrane</keyword>
<dbReference type="Gene3D" id="1.20.80.10">
    <property type="match status" value="1"/>
</dbReference>
<dbReference type="AlphaFoldDB" id="A0A8V5GDF4"/>
<evidence type="ECO:0000313" key="9">
    <source>
        <dbReference type="Ensembl" id="ENSMUNP00000001866.2"/>
    </source>
</evidence>
<evidence type="ECO:0000256" key="3">
    <source>
        <dbReference type="ARBA" id="ARBA00022475"/>
    </source>
</evidence>
<reference evidence="9" key="1">
    <citation type="submission" date="2020-03" db="EMBL/GenBank/DDBJ databases">
        <title>Melopsittacus undulatus (budgerigar) genome, bMelUnd1, maternal haplotype with Z.</title>
        <authorList>
            <person name="Gedman G."/>
            <person name="Mountcastle J."/>
            <person name="Haase B."/>
            <person name="Formenti G."/>
            <person name="Wright T."/>
            <person name="Apodaca J."/>
            <person name="Pelan S."/>
            <person name="Chow W."/>
            <person name="Rhie A."/>
            <person name="Howe K."/>
            <person name="Fedrigo O."/>
            <person name="Jarvis E.D."/>
        </authorList>
    </citation>
    <scope>NUCLEOTIDE SEQUENCE [LARGE SCALE GENOMIC DNA]</scope>
</reference>
<evidence type="ECO:0000259" key="8">
    <source>
        <dbReference type="PROSITE" id="PS50057"/>
    </source>
</evidence>
<dbReference type="InterPro" id="IPR018979">
    <property type="entry name" value="FERM_N"/>
</dbReference>
<dbReference type="FunFam" id="1.20.80.10:FF:000015">
    <property type="entry name" value="FERM domain-containing protein 6 isoform X2"/>
    <property type="match status" value="1"/>
</dbReference>
<evidence type="ECO:0000256" key="7">
    <source>
        <dbReference type="SAM" id="MobiDB-lite"/>
    </source>
</evidence>
<dbReference type="InterPro" id="IPR029071">
    <property type="entry name" value="Ubiquitin-like_domsf"/>
</dbReference>
<feature type="compositionally biased region" description="Low complexity" evidence="7">
    <location>
        <begin position="376"/>
        <end position="387"/>
    </location>
</feature>
<reference evidence="9" key="2">
    <citation type="submission" date="2025-08" db="UniProtKB">
        <authorList>
            <consortium name="Ensembl"/>
        </authorList>
    </citation>
    <scope>IDENTIFICATION</scope>
</reference>
<dbReference type="GO" id="GO:0035332">
    <property type="term" value="P:positive regulation of hippo signaling"/>
    <property type="evidence" value="ECO:0007669"/>
    <property type="project" value="TreeGrafter"/>
</dbReference>
<dbReference type="FunFam" id="2.30.29.30:FF:000134">
    <property type="entry name" value="Putative FERM domain-containing protein 6"/>
    <property type="match status" value="1"/>
</dbReference>
<dbReference type="Proteomes" id="UP000694405">
    <property type="component" value="Chromosome 3"/>
</dbReference>
<feature type="region of interest" description="Disordered" evidence="7">
    <location>
        <begin position="348"/>
        <end position="396"/>
    </location>
</feature>
<evidence type="ECO:0000256" key="1">
    <source>
        <dbReference type="ARBA" id="ARBA00004413"/>
    </source>
</evidence>
<dbReference type="SMART" id="SM00295">
    <property type="entry name" value="B41"/>
    <property type="match status" value="1"/>
</dbReference>
<evidence type="ECO:0000256" key="5">
    <source>
        <dbReference type="ARBA" id="ARBA00023136"/>
    </source>
</evidence>
<dbReference type="Gene3D" id="2.30.29.30">
    <property type="entry name" value="Pleckstrin-homology domain (PH domain)/Phosphotyrosine-binding domain (PTB)"/>
    <property type="match status" value="1"/>
</dbReference>
<dbReference type="InterPro" id="IPR014352">
    <property type="entry name" value="FERM/acyl-CoA-bd_prot_sf"/>
</dbReference>
<dbReference type="Pfam" id="PF00373">
    <property type="entry name" value="FERM_M"/>
    <property type="match status" value="1"/>
</dbReference>
<dbReference type="CDD" id="cd14473">
    <property type="entry name" value="FERM_B-lobe"/>
    <property type="match status" value="1"/>
</dbReference>
<dbReference type="InterPro" id="IPR018980">
    <property type="entry name" value="FERM_PH-like_C"/>
</dbReference>
<dbReference type="InterPro" id="IPR019748">
    <property type="entry name" value="FERM_central"/>
</dbReference>
<dbReference type="GO" id="GO:0098592">
    <property type="term" value="C:cytoplasmic side of apical plasma membrane"/>
    <property type="evidence" value="ECO:0007669"/>
    <property type="project" value="TreeGrafter"/>
</dbReference>
<dbReference type="Pfam" id="PF09380">
    <property type="entry name" value="FERM_C"/>
    <property type="match status" value="1"/>
</dbReference>
<gene>
    <name evidence="9" type="primary">LOC101868320</name>
</gene>
<feature type="domain" description="FERM" evidence="8">
    <location>
        <begin position="15"/>
        <end position="319"/>
    </location>
</feature>
<accession>A0A8V5GDF4</accession>
<dbReference type="FunFam" id="3.10.20.90:FF:000079">
    <property type="entry name" value="Putative FERM domain-containing protein 6"/>
    <property type="match status" value="1"/>
</dbReference>
<evidence type="ECO:0000256" key="6">
    <source>
        <dbReference type="ARBA" id="ARBA00067908"/>
    </source>
</evidence>
<dbReference type="InterPro" id="IPR047145">
    <property type="entry name" value="FRMD6-like"/>
</dbReference>
<keyword evidence="5" id="KW-0472">Membrane</keyword>
<comment type="subcellular location">
    <subcellularLocation>
        <location evidence="1">Cell membrane</location>
        <topology evidence="1">Peripheral membrane protein</topology>
        <orientation evidence="1">Cytoplasmic side</orientation>
    </subcellularLocation>
    <subcellularLocation>
        <location evidence="2">Cytoplasm</location>
    </subcellularLocation>
</comment>
<name>A0A8V5GDF4_MELUD</name>
<dbReference type="SUPFAM" id="SSF50729">
    <property type="entry name" value="PH domain-like"/>
    <property type="match status" value="1"/>
</dbReference>
<dbReference type="SUPFAM" id="SSF47031">
    <property type="entry name" value="Second domain of FERM"/>
    <property type="match status" value="1"/>
</dbReference>